<reference evidence="2 3" key="1">
    <citation type="submission" date="2021-02" db="EMBL/GenBank/DDBJ databases">
        <title>Niveibacterium changnyeongensis HC41.</title>
        <authorList>
            <person name="Kang M."/>
        </authorList>
    </citation>
    <scope>NUCLEOTIDE SEQUENCE [LARGE SCALE GENOMIC DNA]</scope>
    <source>
        <strain evidence="2 3">HC41</strain>
    </source>
</reference>
<dbReference type="RefSeq" id="WP_206253883.1">
    <property type="nucleotide sequence ID" value="NZ_CP071060.1"/>
</dbReference>
<dbReference type="InterPro" id="IPR052340">
    <property type="entry name" value="RNase_Y/CdgJ"/>
</dbReference>
<organism evidence="2 3">
    <name type="scientific">Niveibacterium microcysteis</name>
    <dbReference type="NCBI Taxonomy" id="2811415"/>
    <lineage>
        <taxon>Bacteria</taxon>
        <taxon>Pseudomonadati</taxon>
        <taxon>Pseudomonadota</taxon>
        <taxon>Betaproteobacteria</taxon>
        <taxon>Rhodocyclales</taxon>
        <taxon>Rhodocyclaceae</taxon>
        <taxon>Niveibacterium</taxon>
    </lineage>
</organism>
<dbReference type="PANTHER" id="PTHR33525:SF3">
    <property type="entry name" value="RIBONUCLEASE Y"/>
    <property type="match status" value="1"/>
</dbReference>
<evidence type="ECO:0000313" key="3">
    <source>
        <dbReference type="Proteomes" id="UP000663570"/>
    </source>
</evidence>
<dbReference type="SUPFAM" id="SSF109604">
    <property type="entry name" value="HD-domain/PDEase-like"/>
    <property type="match status" value="1"/>
</dbReference>
<dbReference type="Proteomes" id="UP000663570">
    <property type="component" value="Chromosome"/>
</dbReference>
<protein>
    <submittedName>
        <fullName evidence="2">HDOD domain-containing protein</fullName>
    </submittedName>
</protein>
<evidence type="ECO:0000259" key="1">
    <source>
        <dbReference type="PROSITE" id="PS51833"/>
    </source>
</evidence>
<sequence>MDNAQSQREALGAEIERELADGSLSFPTFLEVSQKIQKTLEREDAGLDALVPLIQLEPVLAARVVGLANSVLYASSGNPVKDVKSAVMRIGHAAVRSLALAVATAQLAHGERLGPARRYATLLWDHSLDVAGWAYAISATFRTVRPDDALLAGMLHDIGQFYLLGKAADYPALLDSESELSDMLLCWHKPIGEAVLKALGMAPELADAVNDRELYGSMWPPASLPDVLMVACLLADTPNPLTLMSEDARTSLRKIVAHGIPEDVLEQLHLDAADERRKALAALAG</sequence>
<dbReference type="EMBL" id="CP071060">
    <property type="protein sequence ID" value="QSI76112.1"/>
    <property type="molecule type" value="Genomic_DNA"/>
</dbReference>
<feature type="domain" description="HDOD" evidence="1">
    <location>
        <begin position="26"/>
        <end position="215"/>
    </location>
</feature>
<gene>
    <name evidence="2" type="ORF">JY500_16785</name>
</gene>
<proteinExistence type="predicted"/>
<dbReference type="Gene3D" id="1.10.3210.10">
    <property type="entry name" value="Hypothetical protein af1432"/>
    <property type="match status" value="1"/>
</dbReference>
<accession>A0ABX7M9F3</accession>
<evidence type="ECO:0000313" key="2">
    <source>
        <dbReference type="EMBL" id="QSI76112.1"/>
    </source>
</evidence>
<dbReference type="InterPro" id="IPR013976">
    <property type="entry name" value="HDOD"/>
</dbReference>
<dbReference type="PROSITE" id="PS51833">
    <property type="entry name" value="HDOD"/>
    <property type="match status" value="1"/>
</dbReference>
<name>A0ABX7M9F3_9RHOO</name>
<dbReference type="PANTHER" id="PTHR33525">
    <property type="match status" value="1"/>
</dbReference>
<keyword evidence="3" id="KW-1185">Reference proteome</keyword>
<dbReference type="Pfam" id="PF08668">
    <property type="entry name" value="HDOD"/>
    <property type="match status" value="1"/>
</dbReference>